<comment type="caution">
    <text evidence="1">The sequence shown here is derived from an EMBL/GenBank/DDBJ whole genome shotgun (WGS) entry which is preliminary data.</text>
</comment>
<evidence type="ECO:0000313" key="1">
    <source>
        <dbReference type="EMBL" id="GJS82117.1"/>
    </source>
</evidence>
<keyword evidence="2" id="KW-1185">Reference proteome</keyword>
<dbReference type="CDD" id="cd09272">
    <property type="entry name" value="RNase_HI_RT_Ty1"/>
    <property type="match status" value="1"/>
</dbReference>
<protein>
    <submittedName>
        <fullName evidence="1">Uncharacterized protein</fullName>
    </submittedName>
</protein>
<evidence type="ECO:0000313" key="2">
    <source>
        <dbReference type="Proteomes" id="UP001151760"/>
    </source>
</evidence>
<proteinExistence type="predicted"/>
<organism evidence="1 2">
    <name type="scientific">Tanacetum coccineum</name>
    <dbReference type="NCBI Taxonomy" id="301880"/>
    <lineage>
        <taxon>Eukaryota</taxon>
        <taxon>Viridiplantae</taxon>
        <taxon>Streptophyta</taxon>
        <taxon>Embryophyta</taxon>
        <taxon>Tracheophyta</taxon>
        <taxon>Spermatophyta</taxon>
        <taxon>Magnoliopsida</taxon>
        <taxon>eudicotyledons</taxon>
        <taxon>Gunneridae</taxon>
        <taxon>Pentapetalae</taxon>
        <taxon>asterids</taxon>
        <taxon>campanulids</taxon>
        <taxon>Asterales</taxon>
        <taxon>Asteraceae</taxon>
        <taxon>Asteroideae</taxon>
        <taxon>Anthemideae</taxon>
        <taxon>Anthemidinae</taxon>
        <taxon>Tanacetum</taxon>
    </lineage>
</organism>
<name>A0ABQ4YYZ7_9ASTR</name>
<reference evidence="1" key="1">
    <citation type="journal article" date="2022" name="Int. J. Mol. Sci.">
        <title>Draft Genome of Tanacetum Coccineum: Genomic Comparison of Closely Related Tanacetum-Family Plants.</title>
        <authorList>
            <person name="Yamashiro T."/>
            <person name="Shiraishi A."/>
            <person name="Nakayama K."/>
            <person name="Satake H."/>
        </authorList>
    </citation>
    <scope>NUCLEOTIDE SEQUENCE</scope>
</reference>
<accession>A0ABQ4YYZ7</accession>
<sequence>MRMERYIQMVDYSLWEVIENGNAPPITKVIEGVETTIAPTTRLNKWANKRHKSRAKEEATFIDGIHNATSWKSNDTRQVKGTSSSSTNTQNVAFVSSNNTSSTNGEVNTGYVVTTASTQATNFHGECIQLPQQMGTLCKRARLPRNKKNKIGGNTRRVLPVENNTTNALISCDGLGDYDWSDQTEEGPTNFALMAYSSTSSNSKEEDVPQAKKEKKIVKSSFAKIKFVKSKEQVKSPRKITVKQGSGPNWLFDIDTLTKSMNYKPVVAGNQSNGNVGTKACDDVDDYEDVGAKADIKNLNTFMPVNPIPTTRIHKDHPVEQIIRDLHSTPQTRRMTKNLKEHGKRAMQLNGSSEQDGGKRGIMTKEHSSDGCQECFYLYGKDSNEEVYCNYTNHQGFKIQTLPDRSNKVKRHVMDLQSISHELRLNNGAASKFCGHSALRFKSMLDYGYNYMHTKIYINNESTICIVKNPVFHSKIKHIEIRLRDSNEKKLIQMIKIHTDKNVADLLTKAV</sequence>
<gene>
    <name evidence="1" type="ORF">Tco_0748658</name>
</gene>
<dbReference type="EMBL" id="BQNB010010800">
    <property type="protein sequence ID" value="GJS82117.1"/>
    <property type="molecule type" value="Genomic_DNA"/>
</dbReference>
<reference evidence="1" key="2">
    <citation type="submission" date="2022-01" db="EMBL/GenBank/DDBJ databases">
        <authorList>
            <person name="Yamashiro T."/>
            <person name="Shiraishi A."/>
            <person name="Satake H."/>
            <person name="Nakayama K."/>
        </authorList>
    </citation>
    <scope>NUCLEOTIDE SEQUENCE</scope>
</reference>
<dbReference type="Proteomes" id="UP001151760">
    <property type="component" value="Unassembled WGS sequence"/>
</dbReference>